<name>A0AAW2DSA5_9ROSI</name>
<dbReference type="Pfam" id="PF00122">
    <property type="entry name" value="E1-E2_ATPase"/>
    <property type="match status" value="1"/>
</dbReference>
<dbReference type="EMBL" id="JAZDWU010000002">
    <property type="protein sequence ID" value="KAL0012130.1"/>
    <property type="molecule type" value="Genomic_DNA"/>
</dbReference>
<organism evidence="4 5">
    <name type="scientific">Lithocarpus litseifolius</name>
    <dbReference type="NCBI Taxonomy" id="425828"/>
    <lineage>
        <taxon>Eukaryota</taxon>
        <taxon>Viridiplantae</taxon>
        <taxon>Streptophyta</taxon>
        <taxon>Embryophyta</taxon>
        <taxon>Tracheophyta</taxon>
        <taxon>Spermatophyta</taxon>
        <taxon>Magnoliopsida</taxon>
        <taxon>eudicotyledons</taxon>
        <taxon>Gunneridae</taxon>
        <taxon>Pentapetalae</taxon>
        <taxon>rosids</taxon>
        <taxon>fabids</taxon>
        <taxon>Fagales</taxon>
        <taxon>Fagaceae</taxon>
        <taxon>Lithocarpus</taxon>
    </lineage>
</organism>
<dbReference type="InterPro" id="IPR059000">
    <property type="entry name" value="ATPase_P-type_domA"/>
</dbReference>
<dbReference type="GO" id="GO:0005388">
    <property type="term" value="F:P-type calcium transporter activity"/>
    <property type="evidence" value="ECO:0007669"/>
    <property type="project" value="TreeGrafter"/>
</dbReference>
<dbReference type="SUPFAM" id="SSF81665">
    <property type="entry name" value="Calcium ATPase, transmembrane domain M"/>
    <property type="match status" value="1"/>
</dbReference>
<dbReference type="PANTHER" id="PTHR24093">
    <property type="entry name" value="CATION TRANSPORTING ATPASE"/>
    <property type="match status" value="1"/>
</dbReference>
<dbReference type="PANTHER" id="PTHR24093:SF470">
    <property type="entry name" value="CALCIUM-TRANSPORTING ATPASE 12, PLASMA MEMBRANE-TYPE-LIKE"/>
    <property type="match status" value="1"/>
</dbReference>
<keyword evidence="2" id="KW-0812">Transmembrane</keyword>
<accession>A0AAW2DSA5</accession>
<evidence type="ECO:0000313" key="4">
    <source>
        <dbReference type="EMBL" id="KAL0012130.1"/>
    </source>
</evidence>
<dbReference type="Proteomes" id="UP001459277">
    <property type="component" value="Unassembled WGS sequence"/>
</dbReference>
<keyword evidence="1" id="KW-0460">Magnesium</keyword>
<evidence type="ECO:0000259" key="3">
    <source>
        <dbReference type="Pfam" id="PF00122"/>
    </source>
</evidence>
<reference evidence="4 5" key="1">
    <citation type="submission" date="2024-01" db="EMBL/GenBank/DDBJ databases">
        <title>A telomere-to-telomere, gap-free genome of sweet tea (Lithocarpus litseifolius).</title>
        <authorList>
            <person name="Zhou J."/>
        </authorList>
    </citation>
    <scope>NUCLEOTIDE SEQUENCE [LARGE SCALE GENOMIC DNA]</scope>
    <source>
        <strain evidence="4">Zhou-2022a</strain>
        <tissue evidence="4">Leaf</tissue>
    </source>
</reference>
<dbReference type="InterPro" id="IPR023298">
    <property type="entry name" value="ATPase_P-typ_TM_dom_sf"/>
</dbReference>
<sequence>MVAIALGLLQAKGRSRWRSRFDGASGEGKIALGCDLGGASGGAIRRCRDATSQCDLGGVSLSLSLGSDLFHRALPTTVPLPASMDIVENFTESHESVNLGGENDNCIRDAEVQLQQANIAKMVKKKDLDSIHKFGGIQGIAEALDTNLETGIILADVHSRCIACTLSTTQTSALGFLQFLPKSCNNYTILLLFACAVLSLGFGVKEEDLRTGWYEGVIIILAIIILVVIDSLHNQCRLKHSQRMSGKHKPFELQRMMVDVIRGGSLHKVIIGDVLIGDLVCLKRDYIVPANGLIIDGSLILDDDLESTIIEKNPFLFYGAKVINGEGRMLVASVGMNTRLGDLIEMVTHVPEKTTLPVQIDKVNKGTQIFGLSISILILVVLFLRFMLLREDIKSSHPDLKEKPKAIKEIMDAIEKIVMKPNGKISTLTTSLATLLVGVMEGIPFVITLAISYWNKKMKSEYSEQAFAQEPFACLTMSSVTSICIETTGWCMPNSVPVGREIRALKNAGFNITLVSEDNVSVLETIAHE</sequence>
<dbReference type="AlphaFoldDB" id="A0AAW2DSA5"/>
<proteinExistence type="predicted"/>
<keyword evidence="2" id="KW-1133">Transmembrane helix</keyword>
<keyword evidence="5" id="KW-1185">Reference proteome</keyword>
<dbReference type="InterPro" id="IPR008250">
    <property type="entry name" value="ATPase_P-typ_transduc_dom_A_sf"/>
</dbReference>
<evidence type="ECO:0000256" key="1">
    <source>
        <dbReference type="ARBA" id="ARBA00022842"/>
    </source>
</evidence>
<dbReference type="GO" id="GO:0005886">
    <property type="term" value="C:plasma membrane"/>
    <property type="evidence" value="ECO:0007669"/>
    <property type="project" value="TreeGrafter"/>
</dbReference>
<feature type="transmembrane region" description="Helical" evidence="2">
    <location>
        <begin position="369"/>
        <end position="388"/>
    </location>
</feature>
<feature type="transmembrane region" description="Helical" evidence="2">
    <location>
        <begin position="432"/>
        <end position="454"/>
    </location>
</feature>
<comment type="caution">
    <text evidence="4">The sequence shown here is derived from an EMBL/GenBank/DDBJ whole genome shotgun (WGS) entry which is preliminary data.</text>
</comment>
<keyword evidence="2" id="KW-0472">Membrane</keyword>
<dbReference type="Gene3D" id="1.20.1110.10">
    <property type="entry name" value="Calcium-transporting ATPase, transmembrane domain"/>
    <property type="match status" value="1"/>
</dbReference>
<evidence type="ECO:0000256" key="2">
    <source>
        <dbReference type="SAM" id="Phobius"/>
    </source>
</evidence>
<feature type="domain" description="P-type ATPase A" evidence="3">
    <location>
        <begin position="253"/>
        <end position="347"/>
    </location>
</feature>
<evidence type="ECO:0000313" key="5">
    <source>
        <dbReference type="Proteomes" id="UP001459277"/>
    </source>
</evidence>
<protein>
    <recommendedName>
        <fullName evidence="3">P-type ATPase A domain-containing protein</fullName>
    </recommendedName>
</protein>
<dbReference type="SUPFAM" id="SSF81653">
    <property type="entry name" value="Calcium ATPase, transduction domain A"/>
    <property type="match status" value="1"/>
</dbReference>
<feature type="transmembrane region" description="Helical" evidence="2">
    <location>
        <begin position="216"/>
        <end position="233"/>
    </location>
</feature>
<gene>
    <name evidence="4" type="ORF">SO802_007238</name>
</gene>
<feature type="transmembrane region" description="Helical" evidence="2">
    <location>
        <begin position="187"/>
        <end position="204"/>
    </location>
</feature>